<reference evidence="3 4" key="1">
    <citation type="submission" date="2019-07" db="EMBL/GenBank/DDBJ databases">
        <title>Whole genome shotgun sequence of Cellulomonas aerilata NBRC 106308.</title>
        <authorList>
            <person name="Hosoyama A."/>
            <person name="Uohara A."/>
            <person name="Ohji S."/>
            <person name="Ichikawa N."/>
        </authorList>
    </citation>
    <scope>NUCLEOTIDE SEQUENCE [LARGE SCALE GENOMIC DNA]</scope>
    <source>
        <strain evidence="3 4">NBRC 106308</strain>
    </source>
</reference>
<evidence type="ECO:0000256" key="2">
    <source>
        <dbReference type="SAM" id="Phobius"/>
    </source>
</evidence>
<evidence type="ECO:0000313" key="4">
    <source>
        <dbReference type="Proteomes" id="UP000321181"/>
    </source>
</evidence>
<feature type="transmembrane region" description="Helical" evidence="2">
    <location>
        <begin position="232"/>
        <end position="254"/>
    </location>
</feature>
<dbReference type="EMBL" id="BJYY01000001">
    <property type="protein sequence ID" value="GEO32652.1"/>
    <property type="molecule type" value="Genomic_DNA"/>
</dbReference>
<keyword evidence="2" id="KW-1133">Transmembrane helix</keyword>
<feature type="transmembrane region" description="Helical" evidence="2">
    <location>
        <begin position="388"/>
        <end position="405"/>
    </location>
</feature>
<organism evidence="3 4">
    <name type="scientific">Cellulomonas aerilata</name>
    <dbReference type="NCBI Taxonomy" id="515326"/>
    <lineage>
        <taxon>Bacteria</taxon>
        <taxon>Bacillati</taxon>
        <taxon>Actinomycetota</taxon>
        <taxon>Actinomycetes</taxon>
        <taxon>Micrococcales</taxon>
        <taxon>Cellulomonadaceae</taxon>
        <taxon>Cellulomonas</taxon>
    </lineage>
</organism>
<keyword evidence="4" id="KW-1185">Reference proteome</keyword>
<name>A0A512D826_9CELL</name>
<feature type="transmembrane region" description="Helical" evidence="2">
    <location>
        <begin position="417"/>
        <end position="436"/>
    </location>
</feature>
<dbReference type="RefSeq" id="WP_186816375.1">
    <property type="nucleotide sequence ID" value="NZ_BAAARM010000001.1"/>
</dbReference>
<evidence type="ECO:0008006" key="5">
    <source>
        <dbReference type="Google" id="ProtNLM"/>
    </source>
</evidence>
<evidence type="ECO:0000256" key="1">
    <source>
        <dbReference type="SAM" id="MobiDB-lite"/>
    </source>
</evidence>
<keyword evidence="2" id="KW-0472">Membrane</keyword>
<dbReference type="Proteomes" id="UP000321181">
    <property type="component" value="Unassembled WGS sequence"/>
</dbReference>
<keyword evidence="2" id="KW-0812">Transmembrane</keyword>
<feature type="transmembrane region" description="Helical" evidence="2">
    <location>
        <begin position="365"/>
        <end position="381"/>
    </location>
</feature>
<feature type="transmembrane region" description="Helical" evidence="2">
    <location>
        <begin position="34"/>
        <end position="57"/>
    </location>
</feature>
<feature type="region of interest" description="Disordered" evidence="1">
    <location>
        <begin position="1"/>
        <end position="24"/>
    </location>
</feature>
<feature type="transmembrane region" description="Helical" evidence="2">
    <location>
        <begin position="342"/>
        <end position="359"/>
    </location>
</feature>
<protein>
    <recommendedName>
        <fullName evidence="5">DUF2029 domain-containing protein</fullName>
    </recommendedName>
</protein>
<comment type="caution">
    <text evidence="3">The sequence shown here is derived from an EMBL/GenBank/DDBJ whole genome shotgun (WGS) entry which is preliminary data.</text>
</comment>
<gene>
    <name evidence="3" type="ORF">CAE01nite_03770</name>
</gene>
<proteinExistence type="predicted"/>
<dbReference type="AlphaFoldDB" id="A0A512D826"/>
<feature type="transmembrane region" description="Helical" evidence="2">
    <location>
        <begin position="308"/>
        <end position="330"/>
    </location>
</feature>
<accession>A0A512D826</accession>
<sequence length="460" mass="46850">MTPAVEPSPVRAGGRERRTSTPPGAVHRLGRSRIALWAAFAVVHGWLALLGVVLIPARGFWDVDLYRWWATLALDGGRWPVLDDPWVYPAGALGPVLAPALTGVRSTSGYATGWCVMVTVLDAVAVAVLLRASAARAGARPQPTATGTGGPDPRGVPVGAWWWLAFLPLLGPVAMGRLDAVVAPVTVVALAVAVRRPRVAAALLTVGAWIKVAPGALVVPLAAAARRPVRDVVVPAAVVCAAVVGLVAAGGGLARVTGFLTEQSERGLQLESVAATPWVVAGLVDDRVRIEFDTEIVTWEVAGPGTGVALAVLDVALPLALGALGALLVVARRRPQTDPVAMLLWGSLAASVLLIAANKVGSPQFVGWLAAPVAVALTVAPSRAWSRVGAAVLGTAALTQLVFPLGADGLPTGDPAVTAVLVVRNAALVALAVVAVRGVMRSVVRDVVPGAAAGTVGRGS</sequence>
<feature type="transmembrane region" description="Helical" evidence="2">
    <location>
        <begin position="200"/>
        <end position="225"/>
    </location>
</feature>
<feature type="transmembrane region" description="Helical" evidence="2">
    <location>
        <begin position="111"/>
        <end position="134"/>
    </location>
</feature>
<evidence type="ECO:0000313" key="3">
    <source>
        <dbReference type="EMBL" id="GEO32652.1"/>
    </source>
</evidence>